<keyword evidence="5" id="KW-0378">Hydrolase</keyword>
<dbReference type="InterPro" id="IPR000917">
    <property type="entry name" value="Sulfatase_N"/>
</dbReference>
<dbReference type="PANTHER" id="PTHR45953">
    <property type="entry name" value="IDURONATE 2-SULFATASE"/>
    <property type="match status" value="1"/>
</dbReference>
<sequence>MSATRLLAFISFTFSVGLDALGQNRFNVLFIAIDDLRPALGCYGDKVAKTPNIDRLAKRSIVFNRAYCQQAVCSPSRLSMLTGLRPDSIQVWDLATHFRKAKPHAVTLPQYFKNNGYSTQSIGKIFHGGGKPSQDPVSWSIKPQYDTTRDPKTRYALPKNLKGTGLKRSSSESADVSDDAYIDGIVANAAVKALREMSNREQPFFLAVGFRKPHLPFNAPKKYWDLYERNNIPMPGNARHPKEAPELATRSWMELEGYADIPQNGKLSDDKIRELRHGYYSCVSYIDTQVGRLLNALERNELTEKTIVMIYGDHGFHLGEQGLWTKANNFELSTRVPLIFSLPNYSGARSNALVELVDVYPSLCEAVELPIPHKLEGTSFLPILKNPNQPWKSAVFSQYPRSLKGHRHS</sequence>
<evidence type="ECO:0000256" key="2">
    <source>
        <dbReference type="ARBA" id="ARBA00008779"/>
    </source>
</evidence>
<organism evidence="9">
    <name type="scientific">marine metagenome</name>
    <dbReference type="NCBI Taxonomy" id="408172"/>
    <lineage>
        <taxon>unclassified sequences</taxon>
        <taxon>metagenomes</taxon>
        <taxon>ecological metagenomes</taxon>
    </lineage>
</organism>
<dbReference type="PANTHER" id="PTHR45953:SF1">
    <property type="entry name" value="IDURONATE 2-SULFATASE"/>
    <property type="match status" value="1"/>
</dbReference>
<feature type="non-terminal residue" evidence="9">
    <location>
        <position position="1"/>
    </location>
</feature>
<evidence type="ECO:0000256" key="5">
    <source>
        <dbReference type="ARBA" id="ARBA00022801"/>
    </source>
</evidence>
<keyword evidence="6" id="KW-0106">Calcium</keyword>
<keyword evidence="4" id="KW-0732">Signal</keyword>
<feature type="domain" description="Sulfatase N-terminal" evidence="8">
    <location>
        <begin position="27"/>
        <end position="366"/>
    </location>
</feature>
<gene>
    <name evidence="9" type="ORF">METZ01_LOCUS70697</name>
</gene>
<keyword evidence="3" id="KW-0479">Metal-binding</keyword>
<name>A0A381TUT5_9ZZZZ</name>
<evidence type="ECO:0000256" key="3">
    <source>
        <dbReference type="ARBA" id="ARBA00022723"/>
    </source>
</evidence>
<dbReference type="PROSITE" id="PS00149">
    <property type="entry name" value="SULFATASE_2"/>
    <property type="match status" value="1"/>
</dbReference>
<evidence type="ECO:0000256" key="1">
    <source>
        <dbReference type="ARBA" id="ARBA00001913"/>
    </source>
</evidence>
<comment type="similarity">
    <text evidence="2">Belongs to the sulfatase family.</text>
</comment>
<comment type="cofactor">
    <cofactor evidence="1">
        <name>Ca(2+)</name>
        <dbReference type="ChEBI" id="CHEBI:29108"/>
    </cofactor>
</comment>
<dbReference type="InterPro" id="IPR035874">
    <property type="entry name" value="IDS"/>
</dbReference>
<protein>
    <recommendedName>
        <fullName evidence="8">Sulfatase N-terminal domain-containing protein</fullName>
    </recommendedName>
</protein>
<dbReference type="PROSITE" id="PS00523">
    <property type="entry name" value="SULFATASE_1"/>
    <property type="match status" value="1"/>
</dbReference>
<proteinExistence type="inferred from homology"/>
<dbReference type="Pfam" id="PF00884">
    <property type="entry name" value="Sulfatase"/>
    <property type="match status" value="1"/>
</dbReference>
<dbReference type="Gene3D" id="3.40.720.10">
    <property type="entry name" value="Alkaline Phosphatase, subunit A"/>
    <property type="match status" value="1"/>
</dbReference>
<dbReference type="AlphaFoldDB" id="A0A381TUT5"/>
<dbReference type="CDD" id="cd16030">
    <property type="entry name" value="iduronate-2-sulfatase"/>
    <property type="match status" value="1"/>
</dbReference>
<dbReference type="InterPro" id="IPR024607">
    <property type="entry name" value="Sulfatase_CS"/>
</dbReference>
<dbReference type="GO" id="GO:0046872">
    <property type="term" value="F:metal ion binding"/>
    <property type="evidence" value="ECO:0007669"/>
    <property type="project" value="UniProtKB-KW"/>
</dbReference>
<evidence type="ECO:0000256" key="4">
    <source>
        <dbReference type="ARBA" id="ARBA00022729"/>
    </source>
</evidence>
<dbReference type="EMBL" id="UINC01004924">
    <property type="protein sequence ID" value="SVA17843.1"/>
    <property type="molecule type" value="Genomic_DNA"/>
</dbReference>
<dbReference type="SUPFAM" id="SSF53649">
    <property type="entry name" value="Alkaline phosphatase-like"/>
    <property type="match status" value="1"/>
</dbReference>
<evidence type="ECO:0000313" key="9">
    <source>
        <dbReference type="EMBL" id="SVA17843.1"/>
    </source>
</evidence>
<evidence type="ECO:0000256" key="7">
    <source>
        <dbReference type="SAM" id="MobiDB-lite"/>
    </source>
</evidence>
<accession>A0A381TUT5</accession>
<feature type="non-terminal residue" evidence="9">
    <location>
        <position position="409"/>
    </location>
</feature>
<evidence type="ECO:0000256" key="6">
    <source>
        <dbReference type="ARBA" id="ARBA00022837"/>
    </source>
</evidence>
<reference evidence="9" key="1">
    <citation type="submission" date="2018-05" db="EMBL/GenBank/DDBJ databases">
        <authorList>
            <person name="Lanie J.A."/>
            <person name="Ng W.-L."/>
            <person name="Kazmierczak K.M."/>
            <person name="Andrzejewski T.M."/>
            <person name="Davidsen T.M."/>
            <person name="Wayne K.J."/>
            <person name="Tettelin H."/>
            <person name="Glass J.I."/>
            <person name="Rusch D."/>
            <person name="Podicherti R."/>
            <person name="Tsui H.-C.T."/>
            <person name="Winkler M.E."/>
        </authorList>
    </citation>
    <scope>NUCLEOTIDE SEQUENCE</scope>
</reference>
<evidence type="ECO:0000259" key="8">
    <source>
        <dbReference type="Pfam" id="PF00884"/>
    </source>
</evidence>
<feature type="region of interest" description="Disordered" evidence="7">
    <location>
        <begin position="129"/>
        <end position="152"/>
    </location>
</feature>
<dbReference type="GO" id="GO:0004423">
    <property type="term" value="F:iduronate-2-sulfatase activity"/>
    <property type="evidence" value="ECO:0007669"/>
    <property type="project" value="InterPro"/>
</dbReference>
<dbReference type="InterPro" id="IPR017850">
    <property type="entry name" value="Alkaline_phosphatase_core_sf"/>
</dbReference>
<dbReference type="GO" id="GO:0005737">
    <property type="term" value="C:cytoplasm"/>
    <property type="evidence" value="ECO:0007669"/>
    <property type="project" value="TreeGrafter"/>
</dbReference>